<name>X0T0V5_9ZZZZ</name>
<evidence type="ECO:0000313" key="1">
    <source>
        <dbReference type="EMBL" id="GAF80971.1"/>
    </source>
</evidence>
<organism evidence="1">
    <name type="scientific">marine sediment metagenome</name>
    <dbReference type="NCBI Taxonomy" id="412755"/>
    <lineage>
        <taxon>unclassified sequences</taxon>
        <taxon>metagenomes</taxon>
        <taxon>ecological metagenomes</taxon>
    </lineage>
</organism>
<dbReference type="EMBL" id="BARS01009887">
    <property type="protein sequence ID" value="GAF80971.1"/>
    <property type="molecule type" value="Genomic_DNA"/>
</dbReference>
<sequence length="80" mass="9610">KEEKVEDEQGMEVLEKVTMEKMSVKVEKDVDNNEELSKISEDFPLHPKFFEDRFKDFHTLGGYSPDHLEFWEKPRKFIFA</sequence>
<gene>
    <name evidence="1" type="ORF">S01H1_18485</name>
</gene>
<feature type="non-terminal residue" evidence="1">
    <location>
        <position position="1"/>
    </location>
</feature>
<proteinExistence type="predicted"/>
<accession>X0T0V5</accession>
<reference evidence="1" key="1">
    <citation type="journal article" date="2014" name="Front. Microbiol.">
        <title>High frequency of phylogenetically diverse reductive dehalogenase-homologous genes in deep subseafloor sedimentary metagenomes.</title>
        <authorList>
            <person name="Kawai M."/>
            <person name="Futagami T."/>
            <person name="Toyoda A."/>
            <person name="Takaki Y."/>
            <person name="Nishi S."/>
            <person name="Hori S."/>
            <person name="Arai W."/>
            <person name="Tsubouchi T."/>
            <person name="Morono Y."/>
            <person name="Uchiyama I."/>
            <person name="Ito T."/>
            <person name="Fujiyama A."/>
            <person name="Inagaki F."/>
            <person name="Takami H."/>
        </authorList>
    </citation>
    <scope>NUCLEOTIDE SEQUENCE</scope>
    <source>
        <strain evidence="1">Expedition CK06-06</strain>
    </source>
</reference>
<comment type="caution">
    <text evidence="1">The sequence shown here is derived from an EMBL/GenBank/DDBJ whole genome shotgun (WGS) entry which is preliminary data.</text>
</comment>
<protein>
    <submittedName>
        <fullName evidence="1">Uncharacterized protein</fullName>
    </submittedName>
</protein>
<dbReference type="AlphaFoldDB" id="X0T0V5"/>